<protein>
    <submittedName>
        <fullName evidence="2">Uncharacterized protein</fullName>
    </submittedName>
</protein>
<reference evidence="2 3" key="1">
    <citation type="submission" date="2020-04" db="EMBL/GenBank/DDBJ databases">
        <title>Description of novel Gluconacetobacter.</title>
        <authorList>
            <person name="Sombolestani A."/>
        </authorList>
    </citation>
    <scope>NUCLEOTIDE SEQUENCE [LARGE SCALE GENOMIC DNA]</scope>
    <source>
        <strain evidence="2 3">LMG 19747</strain>
    </source>
</reference>
<comment type="caution">
    <text evidence="2">The sequence shown here is derived from an EMBL/GenBank/DDBJ whole genome shotgun (WGS) entry which is preliminary data.</text>
</comment>
<dbReference type="Proteomes" id="UP000589085">
    <property type="component" value="Unassembled WGS sequence"/>
</dbReference>
<feature type="compositionally biased region" description="Polar residues" evidence="1">
    <location>
        <begin position="91"/>
        <end position="102"/>
    </location>
</feature>
<sequence>MRPWFQTRSHPRLGLTGATLAACASGNVSNVPPRGPAPPPTAHAHFDPYASYGSTPATWSPAVATRLGSIDRPGDPVIDAGRPDYEHAPWSIQSKAAQTGTF</sequence>
<organism evidence="2 3">
    <name type="scientific">Gluconacetobacter sacchari</name>
    <dbReference type="NCBI Taxonomy" id="92759"/>
    <lineage>
        <taxon>Bacteria</taxon>
        <taxon>Pseudomonadati</taxon>
        <taxon>Pseudomonadota</taxon>
        <taxon>Alphaproteobacteria</taxon>
        <taxon>Acetobacterales</taxon>
        <taxon>Acetobacteraceae</taxon>
        <taxon>Gluconacetobacter</taxon>
    </lineage>
</organism>
<evidence type="ECO:0000313" key="2">
    <source>
        <dbReference type="EMBL" id="MBB2161609.1"/>
    </source>
</evidence>
<proteinExistence type="predicted"/>
<feature type="region of interest" description="Disordered" evidence="1">
    <location>
        <begin position="70"/>
        <end position="102"/>
    </location>
</feature>
<evidence type="ECO:0000313" key="3">
    <source>
        <dbReference type="Proteomes" id="UP000589085"/>
    </source>
</evidence>
<dbReference type="PROSITE" id="PS51257">
    <property type="entry name" value="PROKAR_LIPOPROTEIN"/>
    <property type="match status" value="1"/>
</dbReference>
<dbReference type="EMBL" id="JABEQJ010000022">
    <property type="protein sequence ID" value="MBB2161609.1"/>
    <property type="molecule type" value="Genomic_DNA"/>
</dbReference>
<evidence type="ECO:0000256" key="1">
    <source>
        <dbReference type="SAM" id="MobiDB-lite"/>
    </source>
</evidence>
<gene>
    <name evidence="2" type="ORF">HLH48_15755</name>
</gene>
<dbReference type="AlphaFoldDB" id="A0A7W4NPF2"/>
<accession>A0A7W4NPF2</accession>
<name>A0A7W4NPF2_9PROT</name>